<feature type="region of interest" description="Disordered" evidence="1">
    <location>
        <begin position="58"/>
        <end position="77"/>
    </location>
</feature>
<keyword evidence="3" id="KW-1185">Reference proteome</keyword>
<dbReference type="Proteomes" id="UP000729402">
    <property type="component" value="Unassembled WGS sequence"/>
</dbReference>
<organism evidence="2 3">
    <name type="scientific">Zizania palustris</name>
    <name type="common">Northern wild rice</name>
    <dbReference type="NCBI Taxonomy" id="103762"/>
    <lineage>
        <taxon>Eukaryota</taxon>
        <taxon>Viridiplantae</taxon>
        <taxon>Streptophyta</taxon>
        <taxon>Embryophyta</taxon>
        <taxon>Tracheophyta</taxon>
        <taxon>Spermatophyta</taxon>
        <taxon>Magnoliopsida</taxon>
        <taxon>Liliopsida</taxon>
        <taxon>Poales</taxon>
        <taxon>Poaceae</taxon>
        <taxon>BOP clade</taxon>
        <taxon>Oryzoideae</taxon>
        <taxon>Oryzeae</taxon>
        <taxon>Zizaniinae</taxon>
        <taxon>Zizania</taxon>
    </lineage>
</organism>
<evidence type="ECO:0000313" key="3">
    <source>
        <dbReference type="Proteomes" id="UP000729402"/>
    </source>
</evidence>
<protein>
    <submittedName>
        <fullName evidence="2">Uncharacterized protein</fullName>
    </submittedName>
</protein>
<evidence type="ECO:0000313" key="2">
    <source>
        <dbReference type="EMBL" id="KAG8069058.1"/>
    </source>
</evidence>
<name>A0A8J5SCC6_ZIZPA</name>
<evidence type="ECO:0000256" key="1">
    <source>
        <dbReference type="SAM" id="MobiDB-lite"/>
    </source>
</evidence>
<dbReference type="AlphaFoldDB" id="A0A8J5SCC6"/>
<accession>A0A8J5SCC6</accession>
<dbReference type="EMBL" id="JAAALK010000284">
    <property type="protein sequence ID" value="KAG8069058.1"/>
    <property type="molecule type" value="Genomic_DNA"/>
</dbReference>
<reference evidence="2" key="1">
    <citation type="journal article" date="2021" name="bioRxiv">
        <title>Whole Genome Assembly and Annotation of Northern Wild Rice, Zizania palustris L., Supports a Whole Genome Duplication in the Zizania Genus.</title>
        <authorList>
            <person name="Haas M."/>
            <person name="Kono T."/>
            <person name="Macchietto M."/>
            <person name="Millas R."/>
            <person name="McGilp L."/>
            <person name="Shao M."/>
            <person name="Duquette J."/>
            <person name="Hirsch C.N."/>
            <person name="Kimball J."/>
        </authorList>
    </citation>
    <scope>NUCLEOTIDE SEQUENCE</scope>
    <source>
        <tissue evidence="2">Fresh leaf tissue</tissue>
    </source>
</reference>
<sequence>MAGRRGRSAWRLRQRAREERAATWAEGAGGARGGRQGRSVRRLRQRAREERVVVRAEGAGGGAVAHRQGELEATWRR</sequence>
<feature type="region of interest" description="Disordered" evidence="1">
    <location>
        <begin position="21"/>
        <end position="44"/>
    </location>
</feature>
<reference evidence="2" key="2">
    <citation type="submission" date="2021-02" db="EMBL/GenBank/DDBJ databases">
        <authorList>
            <person name="Kimball J.A."/>
            <person name="Haas M.W."/>
            <person name="Macchietto M."/>
            <person name="Kono T."/>
            <person name="Duquette J."/>
            <person name="Shao M."/>
        </authorList>
    </citation>
    <scope>NUCLEOTIDE SEQUENCE</scope>
    <source>
        <tissue evidence="2">Fresh leaf tissue</tissue>
    </source>
</reference>
<proteinExistence type="predicted"/>
<gene>
    <name evidence="2" type="ORF">GUJ93_ZPchr0005g16284</name>
</gene>
<comment type="caution">
    <text evidence="2">The sequence shown here is derived from an EMBL/GenBank/DDBJ whole genome shotgun (WGS) entry which is preliminary data.</text>
</comment>
<feature type="compositionally biased region" description="Basic and acidic residues" evidence="1">
    <location>
        <begin position="67"/>
        <end position="77"/>
    </location>
</feature>
<feature type="compositionally biased region" description="Gly residues" evidence="1">
    <location>
        <begin position="27"/>
        <end position="36"/>
    </location>
</feature>